<dbReference type="AlphaFoldDB" id="A0A336M540"/>
<dbReference type="Gene3D" id="2.130.10.10">
    <property type="entry name" value="YVTN repeat-like/Quinoprotein amine dehydrogenase"/>
    <property type="match status" value="1"/>
</dbReference>
<reference evidence="6" key="1">
    <citation type="submission" date="2018-07" db="EMBL/GenBank/DDBJ databases">
        <authorList>
            <person name="Quirk P.G."/>
            <person name="Krulwich T.A."/>
        </authorList>
    </citation>
    <scope>NUCLEOTIDE SEQUENCE</scope>
</reference>
<dbReference type="GO" id="GO:1904263">
    <property type="term" value="P:positive regulation of TORC1 signaling"/>
    <property type="evidence" value="ECO:0007669"/>
    <property type="project" value="TreeGrafter"/>
</dbReference>
<organism evidence="6">
    <name type="scientific">Culicoides sonorensis</name>
    <name type="common">Biting midge</name>
    <dbReference type="NCBI Taxonomy" id="179676"/>
    <lineage>
        <taxon>Eukaryota</taxon>
        <taxon>Metazoa</taxon>
        <taxon>Ecdysozoa</taxon>
        <taxon>Arthropoda</taxon>
        <taxon>Hexapoda</taxon>
        <taxon>Insecta</taxon>
        <taxon>Pterygota</taxon>
        <taxon>Neoptera</taxon>
        <taxon>Endopterygota</taxon>
        <taxon>Diptera</taxon>
        <taxon>Nematocera</taxon>
        <taxon>Chironomoidea</taxon>
        <taxon>Ceratopogonidae</taxon>
        <taxon>Ceratopogoninae</taxon>
        <taxon>Culicoides</taxon>
        <taxon>Monoculicoides</taxon>
    </lineage>
</organism>
<dbReference type="Pfam" id="PF17034">
    <property type="entry name" value="zinc_ribbon_16"/>
    <property type="match status" value="1"/>
</dbReference>
<dbReference type="InterPro" id="IPR037593">
    <property type="entry name" value="MIOS/Sea4"/>
</dbReference>
<dbReference type="GO" id="GO:0034198">
    <property type="term" value="P:cellular response to amino acid starvation"/>
    <property type="evidence" value="ECO:0007669"/>
    <property type="project" value="TreeGrafter"/>
</dbReference>
<proteinExistence type="inferred from homology"/>
<dbReference type="GO" id="GO:0005737">
    <property type="term" value="C:cytoplasm"/>
    <property type="evidence" value="ECO:0007669"/>
    <property type="project" value="TreeGrafter"/>
</dbReference>
<dbReference type="Pfam" id="PF21719">
    <property type="entry name" value="MIOS_a-sol"/>
    <property type="match status" value="1"/>
</dbReference>
<dbReference type="InterPro" id="IPR001680">
    <property type="entry name" value="WD40_rpt"/>
</dbReference>
<evidence type="ECO:0000256" key="1">
    <source>
        <dbReference type="ARBA" id="ARBA00009713"/>
    </source>
</evidence>
<dbReference type="InterPro" id="IPR015943">
    <property type="entry name" value="WD40/YVTN_repeat-like_dom_sf"/>
</dbReference>
<feature type="domain" description="GATOR2 complex protein MIO zinc-ribbon like" evidence="4">
    <location>
        <begin position="668"/>
        <end position="775"/>
    </location>
</feature>
<dbReference type="PANTHER" id="PTHR16453">
    <property type="entry name" value="WD40 DOMAIN-CONTAINING PROTEIN MIO FAMILY MEMBER"/>
    <property type="match status" value="1"/>
</dbReference>
<sequence length="787" mass="89144">MSTIQWFKNTSNKYIIATENVVRLYEVVENDHKPLITENRFKDILSRTLSTSPVNETENSMLAAFGTSTGKSVIYNFYKPESPIEIQESKQISCLDFKGLESKIAIGYEKTKDFCISLWDFSRNSPYVLSNFCGGDGVTSLCWDIDFKLLIAGLSSKHIRVYDSRQIDKNVFSVSTKHTLNGIKCSPSGIHILTYAENFIALHDLRYFDKAMSQIHTAKTIQSAQWCPTTLNLIGVSHGDQFLHLYDNINENSESSSSYLRVCSPYGKDTKFNIQSFSFKHEIDDRALVLSSCAKVVDWPIPQRNTSIFDVKDSNVMLNGSKDVKFISINGTGVKVCDKAFDEEDISQIMQKRALKDYGLIADIKENGDLSNDPQLKSVWILLARMYDKGCMLGLKSILGIKNGNVMSAPKSECEYVEWCDYPTFSPKKVYKSELRSKAISLCGWNVDFEDNFEINLSNNNYYECCRAALIACFHLKLKLAVEILRKSSCDSNDQSNVLRITAIVIDNFNPDRHNQNDILSDIKEPLLKAIFAFLNSDYESILNDSNLLLSDRMGFALRYLSDNSLIEFINQQIKTCIAQGDLNGILLVGASSEGVSLLQSYADRSDDIQSVALIASRFFTSEPFRIQYWIQTYRNILDGWNLFDQRAQLDIMMNSKITPPKAIQLLCNFCGKSISSGVQEDSRMRYIVNKISSCPNCRKTLTRCSLCMLHLGTCSTDFTDKHTKKSAAVFQAKPFSNWFSWCQTCRHGGHMKHLLTWFSQNSVCPVTDCNCCCNQIDKTLFSKMPC</sequence>
<feature type="domain" description="MIOS-like alpha-solenoid" evidence="5">
    <location>
        <begin position="350"/>
        <end position="560"/>
    </location>
</feature>
<dbReference type="InterPro" id="IPR031488">
    <property type="entry name" value="Zn_ribbon_mio"/>
</dbReference>
<dbReference type="SMART" id="SM00320">
    <property type="entry name" value="WD40"/>
    <property type="match status" value="2"/>
</dbReference>
<gene>
    <name evidence="6" type="primary">CSON010837</name>
</gene>
<dbReference type="InterPro" id="IPR036322">
    <property type="entry name" value="WD40_repeat_dom_sf"/>
</dbReference>
<keyword evidence="2" id="KW-0853">WD repeat</keyword>
<dbReference type="CDD" id="cd16691">
    <property type="entry name" value="mRING-H2-C3H3C2_Mio"/>
    <property type="match status" value="1"/>
</dbReference>
<comment type="similarity">
    <text evidence="1">Belongs to the WD repeat mio family.</text>
</comment>
<name>A0A336M540_CULSO</name>
<dbReference type="InterPro" id="IPR049092">
    <property type="entry name" value="MIOS_a-sol"/>
</dbReference>
<keyword evidence="3" id="KW-0677">Repeat</keyword>
<dbReference type="VEuPathDB" id="VectorBase:CSON010837"/>
<evidence type="ECO:0000259" key="5">
    <source>
        <dbReference type="Pfam" id="PF21719"/>
    </source>
</evidence>
<dbReference type="EMBL" id="UFQT01000449">
    <property type="protein sequence ID" value="SSX24471.1"/>
    <property type="molecule type" value="Genomic_DNA"/>
</dbReference>
<evidence type="ECO:0000256" key="2">
    <source>
        <dbReference type="ARBA" id="ARBA00022574"/>
    </source>
</evidence>
<protein>
    <submittedName>
        <fullName evidence="6">CSON010837 protein</fullName>
    </submittedName>
</protein>
<evidence type="ECO:0000256" key="3">
    <source>
        <dbReference type="ARBA" id="ARBA00022737"/>
    </source>
</evidence>
<evidence type="ECO:0000259" key="4">
    <source>
        <dbReference type="Pfam" id="PF17034"/>
    </source>
</evidence>
<accession>A0A336M540</accession>
<dbReference type="PANTHER" id="PTHR16453:SF9">
    <property type="entry name" value="GATOR COMPLEX PROTEIN MIOS"/>
    <property type="match status" value="1"/>
</dbReference>
<dbReference type="SUPFAM" id="SSF50978">
    <property type="entry name" value="WD40 repeat-like"/>
    <property type="match status" value="1"/>
</dbReference>
<evidence type="ECO:0000313" key="6">
    <source>
        <dbReference type="EMBL" id="SSX24471.1"/>
    </source>
</evidence>